<reference evidence="5 6" key="1">
    <citation type="journal article" date="2018" name="Nat. Biotechnol.">
        <title>A standardized bacterial taxonomy based on genome phylogeny substantially revises the tree of life.</title>
        <authorList>
            <person name="Parks D.H."/>
            <person name="Chuvochina M."/>
            <person name="Waite D.W."/>
            <person name="Rinke C."/>
            <person name="Skarshewski A."/>
            <person name="Chaumeil P.A."/>
            <person name="Hugenholtz P."/>
        </authorList>
    </citation>
    <scope>NUCLEOTIDE SEQUENCE [LARGE SCALE GENOMIC DNA]</scope>
    <source>
        <strain evidence="3">UBA8707</strain>
        <strain evidence="4">UBA9881</strain>
    </source>
</reference>
<keyword evidence="1" id="KW-0460">Magnesium</keyword>
<dbReference type="EMBL" id="DPOP01000141">
    <property type="protein sequence ID" value="HCW69030.1"/>
    <property type="molecule type" value="Genomic_DNA"/>
</dbReference>
<comment type="caution">
    <text evidence="3">The sequence shown here is derived from an EMBL/GenBank/DDBJ whole genome shotgun (WGS) entry which is preliminary data.</text>
</comment>
<dbReference type="Proteomes" id="UP000264753">
    <property type="component" value="Unassembled WGS sequence"/>
</dbReference>
<dbReference type="RefSeq" id="WP_276651497.1">
    <property type="nucleotide sequence ID" value="NZ_DOOG01000031.1"/>
</dbReference>
<dbReference type="InterPro" id="IPR025877">
    <property type="entry name" value="MobA-like_NTP_Trfase"/>
</dbReference>
<evidence type="ECO:0000313" key="5">
    <source>
        <dbReference type="Proteomes" id="UP000264179"/>
    </source>
</evidence>
<evidence type="ECO:0000313" key="4">
    <source>
        <dbReference type="EMBL" id="HCW69030.1"/>
    </source>
</evidence>
<feature type="domain" description="MobA-like NTP transferase" evidence="2">
    <location>
        <begin position="16"/>
        <end position="177"/>
    </location>
</feature>
<dbReference type="EMBL" id="DOOG01000031">
    <property type="protein sequence ID" value="HBU97014.1"/>
    <property type="molecule type" value="Genomic_DNA"/>
</dbReference>
<protein>
    <submittedName>
        <fullName evidence="3">Nucleotidyltransferase family protein</fullName>
    </submittedName>
</protein>
<accession>A0A358HQH7</accession>
<dbReference type="Pfam" id="PF12804">
    <property type="entry name" value="NTP_transf_3"/>
    <property type="match status" value="1"/>
</dbReference>
<name>A0A358HQH7_9PROT</name>
<gene>
    <name evidence="3" type="ORF">DEF21_03790</name>
    <name evidence="4" type="ORF">DHR80_17885</name>
</gene>
<dbReference type="PANTHER" id="PTHR43777">
    <property type="entry name" value="MOLYBDENUM COFACTOR CYTIDYLYLTRANSFERASE"/>
    <property type="match status" value="1"/>
</dbReference>
<sequence length="205" mass="21474">MNTSAKAKPPPHPLAVLILAAGESARFGGRKQLADINGSPMICHAIEALRPVVAEADLFVVLGAFQDEIGPVIDTSAHIITNDSWASGMGSSIAAGMAKIQHHGSYDGVLIALCDQVRLGRADYDKLIAAFNGQTIVATRHDDGFGVPAIFPAHMFKSLAGLNEQAGARKVLNGAHHEVIGVELPNAADDIDTQDDLIAVIAQNT</sequence>
<evidence type="ECO:0000259" key="2">
    <source>
        <dbReference type="Pfam" id="PF12804"/>
    </source>
</evidence>
<evidence type="ECO:0000256" key="1">
    <source>
        <dbReference type="ARBA" id="ARBA00022842"/>
    </source>
</evidence>
<evidence type="ECO:0000313" key="6">
    <source>
        <dbReference type="Proteomes" id="UP000264753"/>
    </source>
</evidence>
<proteinExistence type="predicted"/>
<dbReference type="AlphaFoldDB" id="A0A358HQH7"/>
<dbReference type="InterPro" id="IPR029044">
    <property type="entry name" value="Nucleotide-diphossugar_trans"/>
</dbReference>
<dbReference type="SUPFAM" id="SSF53448">
    <property type="entry name" value="Nucleotide-diphospho-sugar transferases"/>
    <property type="match status" value="1"/>
</dbReference>
<organism evidence="3 6">
    <name type="scientific">Thalassospira lucentensis</name>
    <dbReference type="NCBI Taxonomy" id="168935"/>
    <lineage>
        <taxon>Bacteria</taxon>
        <taxon>Pseudomonadati</taxon>
        <taxon>Pseudomonadota</taxon>
        <taxon>Alphaproteobacteria</taxon>
        <taxon>Rhodospirillales</taxon>
        <taxon>Thalassospiraceae</taxon>
        <taxon>Thalassospira</taxon>
    </lineage>
</organism>
<dbReference type="GO" id="GO:0016779">
    <property type="term" value="F:nucleotidyltransferase activity"/>
    <property type="evidence" value="ECO:0007669"/>
    <property type="project" value="UniProtKB-ARBA"/>
</dbReference>
<dbReference type="Proteomes" id="UP000264179">
    <property type="component" value="Unassembled WGS sequence"/>
</dbReference>
<dbReference type="CDD" id="cd04182">
    <property type="entry name" value="GT_2_like_f"/>
    <property type="match status" value="1"/>
</dbReference>
<evidence type="ECO:0000313" key="3">
    <source>
        <dbReference type="EMBL" id="HBU97014.1"/>
    </source>
</evidence>
<keyword evidence="3" id="KW-0808">Transferase</keyword>
<dbReference type="PANTHER" id="PTHR43777:SF1">
    <property type="entry name" value="MOLYBDENUM COFACTOR CYTIDYLYLTRANSFERASE"/>
    <property type="match status" value="1"/>
</dbReference>
<dbReference type="Gene3D" id="3.90.550.10">
    <property type="entry name" value="Spore Coat Polysaccharide Biosynthesis Protein SpsA, Chain A"/>
    <property type="match status" value="1"/>
</dbReference>